<sequence length="325" mass="36720">MHTFEELRDRIEQKIAEQPYALRRPDGLFHPISYILSLGGKRIRPTLTCIACEMYCDDYLPAMEVALALETYHNFTLLHDDLMDRSSMRRGKETVHHRWGDNTAILSGDAMTIAAYEHLAKVDKDLLPVLLPLFNQMAMEICQGQQYDMDFEGREEVTEEEYLEMIRLKTAVLLATALKMGAIVGGAAIGEAEILYRYGIHVGLAFQLEDDLLDVYGDPIILGKRIGDDIACNKKTMLLIKALNMAEGEEQAILHEALSMPESQREEKIRVVTGVYNRLGVRALVEDLMDQHNTLAEEALSELSLDQGRANVLRGLVNTLRNRKS</sequence>
<dbReference type="GO" id="GO:0004659">
    <property type="term" value="F:prenyltransferase activity"/>
    <property type="evidence" value="ECO:0007669"/>
    <property type="project" value="InterPro"/>
</dbReference>
<protein>
    <submittedName>
        <fullName evidence="7">Geranylgeranyl diphosphate synthase type II</fullName>
    </submittedName>
</protein>
<dbReference type="PANTHER" id="PTHR12001">
    <property type="entry name" value="GERANYLGERANYL PYROPHOSPHATE SYNTHASE"/>
    <property type="match status" value="1"/>
</dbReference>
<organism evidence="7 8">
    <name type="scientific">Porphyromonas loveana</name>
    <dbReference type="NCBI Taxonomy" id="1884669"/>
    <lineage>
        <taxon>Bacteria</taxon>
        <taxon>Pseudomonadati</taxon>
        <taxon>Bacteroidota</taxon>
        <taxon>Bacteroidia</taxon>
        <taxon>Bacteroidales</taxon>
        <taxon>Porphyromonadaceae</taxon>
        <taxon>Porphyromonas</taxon>
    </lineage>
</organism>
<dbReference type="GeneID" id="94550159"/>
<gene>
    <name evidence="7" type="ORF">C7382_10397</name>
</gene>
<evidence type="ECO:0000313" key="8">
    <source>
        <dbReference type="Proteomes" id="UP000245462"/>
    </source>
</evidence>
<dbReference type="AlphaFoldDB" id="A0A2U1FMS2"/>
<dbReference type="PROSITE" id="PS00444">
    <property type="entry name" value="POLYPRENYL_SYNTHASE_2"/>
    <property type="match status" value="1"/>
</dbReference>
<evidence type="ECO:0000256" key="1">
    <source>
        <dbReference type="ARBA" id="ARBA00001946"/>
    </source>
</evidence>
<accession>A0A2U1FMS2</accession>
<dbReference type="CDD" id="cd00685">
    <property type="entry name" value="Trans_IPPS_HT"/>
    <property type="match status" value="1"/>
</dbReference>
<comment type="cofactor">
    <cofactor evidence="1">
        <name>Mg(2+)</name>
        <dbReference type="ChEBI" id="CHEBI:18420"/>
    </cofactor>
</comment>
<dbReference type="InterPro" id="IPR008949">
    <property type="entry name" value="Isoprenoid_synthase_dom_sf"/>
</dbReference>
<dbReference type="RefSeq" id="WP_116678709.1">
    <property type="nucleotide sequence ID" value="NZ_QEKY01000003.1"/>
</dbReference>
<dbReference type="Gene3D" id="1.10.600.10">
    <property type="entry name" value="Farnesyl Diphosphate Synthase"/>
    <property type="match status" value="1"/>
</dbReference>
<evidence type="ECO:0000256" key="2">
    <source>
        <dbReference type="ARBA" id="ARBA00006706"/>
    </source>
</evidence>
<dbReference type="GO" id="GO:0008299">
    <property type="term" value="P:isoprenoid biosynthetic process"/>
    <property type="evidence" value="ECO:0007669"/>
    <property type="project" value="InterPro"/>
</dbReference>
<dbReference type="OrthoDB" id="9805316at2"/>
<dbReference type="SFLD" id="SFLDS00005">
    <property type="entry name" value="Isoprenoid_Synthase_Type_I"/>
    <property type="match status" value="1"/>
</dbReference>
<dbReference type="PROSITE" id="PS00723">
    <property type="entry name" value="POLYPRENYL_SYNTHASE_1"/>
    <property type="match status" value="1"/>
</dbReference>
<keyword evidence="8" id="KW-1185">Reference proteome</keyword>
<dbReference type="GO" id="GO:0046872">
    <property type="term" value="F:metal ion binding"/>
    <property type="evidence" value="ECO:0007669"/>
    <property type="project" value="UniProtKB-KW"/>
</dbReference>
<name>A0A2U1FMS2_9PORP</name>
<proteinExistence type="inferred from homology"/>
<dbReference type="EMBL" id="QEKY01000003">
    <property type="protein sequence ID" value="PVZ13402.1"/>
    <property type="molecule type" value="Genomic_DNA"/>
</dbReference>
<evidence type="ECO:0000256" key="4">
    <source>
        <dbReference type="ARBA" id="ARBA00022723"/>
    </source>
</evidence>
<dbReference type="InterPro" id="IPR033749">
    <property type="entry name" value="Polyprenyl_synt_CS"/>
</dbReference>
<evidence type="ECO:0000256" key="6">
    <source>
        <dbReference type="RuleBase" id="RU004466"/>
    </source>
</evidence>
<reference evidence="7 8" key="1">
    <citation type="submission" date="2018-04" db="EMBL/GenBank/DDBJ databases">
        <title>Genomic Encyclopedia of Type Strains, Phase IV (KMG-IV): sequencing the most valuable type-strain genomes for metagenomic binning, comparative biology and taxonomic classification.</title>
        <authorList>
            <person name="Goeker M."/>
        </authorList>
    </citation>
    <scope>NUCLEOTIDE SEQUENCE [LARGE SCALE GENOMIC DNA]</scope>
    <source>
        <strain evidence="7 8">DSM 28520</strain>
    </source>
</reference>
<evidence type="ECO:0000256" key="5">
    <source>
        <dbReference type="ARBA" id="ARBA00022842"/>
    </source>
</evidence>
<dbReference type="Pfam" id="PF00348">
    <property type="entry name" value="polyprenyl_synt"/>
    <property type="match status" value="1"/>
</dbReference>
<keyword evidence="3 6" id="KW-0808">Transferase</keyword>
<dbReference type="SUPFAM" id="SSF48576">
    <property type="entry name" value="Terpenoid synthases"/>
    <property type="match status" value="1"/>
</dbReference>
<dbReference type="PANTHER" id="PTHR12001:SF85">
    <property type="entry name" value="SHORT CHAIN ISOPRENYL DIPHOSPHATE SYNTHASE"/>
    <property type="match status" value="1"/>
</dbReference>
<comment type="similarity">
    <text evidence="2 6">Belongs to the FPP/GGPP synthase family.</text>
</comment>
<evidence type="ECO:0000256" key="3">
    <source>
        <dbReference type="ARBA" id="ARBA00022679"/>
    </source>
</evidence>
<keyword evidence="4" id="KW-0479">Metal-binding</keyword>
<keyword evidence="5" id="KW-0460">Magnesium</keyword>
<dbReference type="Proteomes" id="UP000245462">
    <property type="component" value="Unassembled WGS sequence"/>
</dbReference>
<dbReference type="InterPro" id="IPR000092">
    <property type="entry name" value="Polyprenyl_synt"/>
</dbReference>
<evidence type="ECO:0000313" key="7">
    <source>
        <dbReference type="EMBL" id="PVZ13402.1"/>
    </source>
</evidence>
<dbReference type="SFLD" id="SFLDG01017">
    <property type="entry name" value="Polyprenyl_Transferase_Like"/>
    <property type="match status" value="1"/>
</dbReference>
<comment type="caution">
    <text evidence="7">The sequence shown here is derived from an EMBL/GenBank/DDBJ whole genome shotgun (WGS) entry which is preliminary data.</text>
</comment>